<dbReference type="GeneID" id="25259057"/>
<dbReference type="EMBL" id="JMKJ01000133">
    <property type="protein sequence ID" value="KGG52038.1"/>
    <property type="molecule type" value="Genomic_DNA"/>
</dbReference>
<name>A0A098VSH6_9MICR</name>
<protein>
    <submittedName>
        <fullName evidence="1">Uncharacterized protein</fullName>
    </submittedName>
</protein>
<dbReference type="Proteomes" id="UP000029725">
    <property type="component" value="Unassembled WGS sequence"/>
</dbReference>
<dbReference type="RefSeq" id="XP_013238465.1">
    <property type="nucleotide sequence ID" value="XM_013383011.1"/>
</dbReference>
<comment type="caution">
    <text evidence="1">The sequence shown here is derived from an EMBL/GenBank/DDBJ whole genome shotgun (WGS) entry which is preliminary data.</text>
</comment>
<sequence>MILRISYKYFLVGLFDLVSFFSKIYGNCASIKSIGVKYPRHLGILISNTCECDLLGLLTYLIDASEVKKLSIFTTSLQDYRSVLKCFQPGQRILEDSASCKLCTPEFQVAWRGLLISIWKPYEGHELIQHSELPAISGSTRSSFASVFGHNLGCDVDLFVSNQQFLTLDGIPPQLIKFTEFL</sequence>
<accession>A0A098VSH6</accession>
<organism evidence="1 2">
    <name type="scientific">Mitosporidium daphniae</name>
    <dbReference type="NCBI Taxonomy" id="1485682"/>
    <lineage>
        <taxon>Eukaryota</taxon>
        <taxon>Fungi</taxon>
        <taxon>Fungi incertae sedis</taxon>
        <taxon>Microsporidia</taxon>
        <taxon>Mitosporidium</taxon>
    </lineage>
</organism>
<proteinExistence type="predicted"/>
<dbReference type="AlphaFoldDB" id="A0A098VSH6"/>
<dbReference type="HOGENOM" id="CLU_1482334_0_0_1"/>
<reference evidence="1 2" key="1">
    <citation type="submission" date="2014-04" db="EMBL/GenBank/DDBJ databases">
        <title>A new species of microsporidia sheds light on the evolution of extreme parasitism.</title>
        <authorList>
            <person name="Haag K.L."/>
            <person name="James T.Y."/>
            <person name="Larsson R."/>
            <person name="Schaer T.M."/>
            <person name="Refardt D."/>
            <person name="Pombert J.-F."/>
            <person name="Ebert D."/>
        </authorList>
    </citation>
    <scope>NUCLEOTIDE SEQUENCE [LARGE SCALE GENOMIC DNA]</scope>
    <source>
        <strain evidence="1 2">UGP3</strain>
        <tissue evidence="1">Spores</tissue>
    </source>
</reference>
<evidence type="ECO:0000313" key="1">
    <source>
        <dbReference type="EMBL" id="KGG52038.1"/>
    </source>
</evidence>
<dbReference type="VEuPathDB" id="MicrosporidiaDB:DI09_21p100"/>
<keyword evidence="2" id="KW-1185">Reference proteome</keyword>
<gene>
    <name evidence="1" type="ORF">DI09_21p100</name>
</gene>
<evidence type="ECO:0000313" key="2">
    <source>
        <dbReference type="Proteomes" id="UP000029725"/>
    </source>
</evidence>